<accession>A0A916ZTQ2</accession>
<dbReference type="Gene3D" id="3.30.160.660">
    <property type="match status" value="1"/>
</dbReference>
<name>A0A916ZTQ2_9HYPH</name>
<dbReference type="EMBL" id="BMIQ01000005">
    <property type="protein sequence ID" value="GGE12730.1"/>
    <property type="molecule type" value="Genomic_DNA"/>
</dbReference>
<reference evidence="2" key="2">
    <citation type="submission" date="2020-09" db="EMBL/GenBank/DDBJ databases">
        <authorList>
            <person name="Sun Q."/>
            <person name="Zhou Y."/>
        </authorList>
    </citation>
    <scope>NUCLEOTIDE SEQUENCE</scope>
    <source>
        <strain evidence="2">CGMCC 1.15367</strain>
    </source>
</reference>
<evidence type="ECO:0000313" key="3">
    <source>
        <dbReference type="Proteomes" id="UP000644699"/>
    </source>
</evidence>
<evidence type="ECO:0000313" key="2">
    <source>
        <dbReference type="EMBL" id="GGE12730.1"/>
    </source>
</evidence>
<comment type="caution">
    <text evidence="2">The sequence shown here is derived from an EMBL/GenBank/DDBJ whole genome shotgun (WGS) entry which is preliminary data.</text>
</comment>
<dbReference type="Proteomes" id="UP000644699">
    <property type="component" value="Unassembled WGS sequence"/>
</dbReference>
<feature type="domain" description="YcaO" evidence="1">
    <location>
        <begin position="82"/>
        <end position="425"/>
    </location>
</feature>
<organism evidence="2 3">
    <name type="scientific">Aureimonas endophytica</name>
    <dbReference type="NCBI Taxonomy" id="2027858"/>
    <lineage>
        <taxon>Bacteria</taxon>
        <taxon>Pseudomonadati</taxon>
        <taxon>Pseudomonadota</taxon>
        <taxon>Alphaproteobacteria</taxon>
        <taxon>Hyphomicrobiales</taxon>
        <taxon>Aurantimonadaceae</taxon>
        <taxon>Aureimonas</taxon>
    </lineage>
</organism>
<dbReference type="AlphaFoldDB" id="A0A916ZTQ2"/>
<dbReference type="PANTHER" id="PTHR37809">
    <property type="entry name" value="RIBOSOMAL PROTEIN S12 METHYLTHIOTRANSFERASE ACCESSORY FACTOR YCAO"/>
    <property type="match status" value="1"/>
</dbReference>
<dbReference type="NCBIfam" id="TIGR00702">
    <property type="entry name" value="YcaO-type kinase domain"/>
    <property type="match status" value="1"/>
</dbReference>
<dbReference type="PANTHER" id="PTHR37809:SF1">
    <property type="entry name" value="RIBOSOMAL PROTEIN S12 METHYLTHIOTRANSFERASE ACCESSORY FACTOR YCAO"/>
    <property type="match status" value="1"/>
</dbReference>
<dbReference type="Pfam" id="PF02624">
    <property type="entry name" value="YcaO"/>
    <property type="match status" value="1"/>
</dbReference>
<reference evidence="2" key="1">
    <citation type="journal article" date="2014" name="Int. J. Syst. Evol. Microbiol.">
        <title>Complete genome sequence of Corynebacterium casei LMG S-19264T (=DSM 44701T), isolated from a smear-ripened cheese.</title>
        <authorList>
            <consortium name="US DOE Joint Genome Institute (JGI-PGF)"/>
            <person name="Walter F."/>
            <person name="Albersmeier A."/>
            <person name="Kalinowski J."/>
            <person name="Ruckert C."/>
        </authorList>
    </citation>
    <scope>NUCLEOTIDE SEQUENCE</scope>
    <source>
        <strain evidence="2">CGMCC 1.15367</strain>
    </source>
</reference>
<evidence type="ECO:0000259" key="1">
    <source>
        <dbReference type="PROSITE" id="PS51664"/>
    </source>
</evidence>
<dbReference type="PROSITE" id="PS51664">
    <property type="entry name" value="YCAO"/>
    <property type="match status" value="1"/>
</dbReference>
<protein>
    <recommendedName>
        <fullName evidence="1">YcaO domain-containing protein</fullName>
    </recommendedName>
</protein>
<dbReference type="RefSeq" id="WP_188910726.1">
    <property type="nucleotide sequence ID" value="NZ_BMIQ01000005.1"/>
</dbReference>
<sequence length="425" mass="44860">MTARDGKTLLDHLATDLSGDTAPIGPYHDRARPPAETLSAMRALLPDLGITRIGLLTGLDVIGIPVAFATRPNSHSLSVFQGKGLDIDAAMTSAAMEAFETAVAERQPADLVNESLASAQRSGSRLLDLERTARCVPEAIEPARAMPWIEGLDLASGERVRVPWWLAGLDHREPRPSGFEQSSDGLASGNTLVEATFHGLCELIERDAWTLMLLRSNEALAALRVDPRSLGDAVLDTLVDRIERAGFDLFLADMSSDLAVPAYAAVLVPRALPRACDVAWSQICGGYGCHPLPARAAIRAVTEAAQTRLTLIAGSRDDLTPRQYRPSGTGGSSLAETLALIGAPRRPACRAPFGGAGDTIQARLRAMVARLGAAGLGEVVVVPIARHASGAAVVRVLVPGLEVGLDGRNVQLGIRAARQIMKVAA</sequence>
<proteinExistence type="predicted"/>
<dbReference type="InterPro" id="IPR003776">
    <property type="entry name" value="YcaO-like_dom"/>
</dbReference>
<gene>
    <name evidence="2" type="ORF">GCM10011390_34890</name>
</gene>
<keyword evidence="3" id="KW-1185">Reference proteome</keyword>